<feature type="transmembrane region" description="Helical" evidence="1">
    <location>
        <begin position="24"/>
        <end position="44"/>
    </location>
</feature>
<organism evidence="2 3">
    <name type="scientific">Malaciobacter halophilus</name>
    <dbReference type="NCBI Taxonomy" id="197482"/>
    <lineage>
        <taxon>Bacteria</taxon>
        <taxon>Pseudomonadati</taxon>
        <taxon>Campylobacterota</taxon>
        <taxon>Epsilonproteobacteria</taxon>
        <taxon>Campylobacterales</taxon>
        <taxon>Arcobacteraceae</taxon>
        <taxon>Malaciobacter</taxon>
    </lineage>
</organism>
<evidence type="ECO:0000256" key="1">
    <source>
        <dbReference type="SAM" id="Phobius"/>
    </source>
</evidence>
<gene>
    <name evidence="2" type="ORF">CP960_04845</name>
</gene>
<keyword evidence="1" id="KW-0472">Membrane</keyword>
<accession>A0A2N1J455</accession>
<dbReference type="Pfam" id="PF14899">
    <property type="entry name" value="DUF4492"/>
    <property type="match status" value="1"/>
</dbReference>
<dbReference type="RefSeq" id="WP_101184268.1">
    <property type="nucleotide sequence ID" value="NZ_CP031218.1"/>
</dbReference>
<dbReference type="KEGG" id="ahs:AHALO_2069"/>
<keyword evidence="1" id="KW-0812">Transmembrane</keyword>
<protein>
    <submittedName>
        <fullName evidence="2">DUF4492 domain-containing protein</fullName>
    </submittedName>
</protein>
<evidence type="ECO:0000313" key="2">
    <source>
        <dbReference type="EMBL" id="PKI81330.1"/>
    </source>
</evidence>
<sequence length="70" mass="8394">MNYLKSVFNLYYEGFRNLTVGKSLWKIVIIKLITILVILNIFVYDKSFKSEYKTEQEKQDFVFKNMTKGN</sequence>
<keyword evidence="1" id="KW-1133">Transmembrane helix</keyword>
<comment type="caution">
    <text evidence="2">The sequence shown here is derived from an EMBL/GenBank/DDBJ whole genome shotgun (WGS) entry which is preliminary data.</text>
</comment>
<name>A0A2N1J455_9BACT</name>
<reference evidence="2 3" key="1">
    <citation type="submission" date="2017-09" db="EMBL/GenBank/DDBJ databases">
        <title>Genomics of the genus Arcobacter.</title>
        <authorList>
            <person name="Perez-Cataluna A."/>
            <person name="Figueras M.J."/>
            <person name="Salas-Masso N."/>
        </authorList>
    </citation>
    <scope>NUCLEOTIDE SEQUENCE [LARGE SCALE GENOMIC DNA]</scope>
    <source>
        <strain evidence="2 3">DSM 18005</strain>
    </source>
</reference>
<dbReference type="AlphaFoldDB" id="A0A2N1J455"/>
<dbReference type="Proteomes" id="UP000233248">
    <property type="component" value="Unassembled WGS sequence"/>
</dbReference>
<proteinExistence type="predicted"/>
<dbReference type="InterPro" id="IPR027853">
    <property type="entry name" value="DUF4492"/>
</dbReference>
<keyword evidence="3" id="KW-1185">Reference proteome</keyword>
<evidence type="ECO:0000313" key="3">
    <source>
        <dbReference type="Proteomes" id="UP000233248"/>
    </source>
</evidence>
<dbReference type="EMBL" id="NXIF01000018">
    <property type="protein sequence ID" value="PKI81330.1"/>
    <property type="molecule type" value="Genomic_DNA"/>
</dbReference>